<feature type="domain" description="SANTA" evidence="2">
    <location>
        <begin position="37"/>
        <end position="128"/>
    </location>
</feature>
<accession>A0ABR0X801</accession>
<evidence type="ECO:0000259" key="2">
    <source>
        <dbReference type="Pfam" id="PF09133"/>
    </source>
</evidence>
<dbReference type="Pfam" id="PF09133">
    <property type="entry name" value="SANTA"/>
    <property type="match status" value="1"/>
</dbReference>
<keyword evidence="4" id="KW-1185">Reference proteome</keyword>
<feature type="region of interest" description="Disordered" evidence="1">
    <location>
        <begin position="217"/>
        <end position="252"/>
    </location>
</feature>
<reference evidence="3 4" key="1">
    <citation type="journal article" date="2021" name="Comput. Struct. Biotechnol. J.">
        <title>De novo genome assembly of the potent medicinal plant Rehmannia glutinosa using nanopore technology.</title>
        <authorList>
            <person name="Ma L."/>
            <person name="Dong C."/>
            <person name="Song C."/>
            <person name="Wang X."/>
            <person name="Zheng X."/>
            <person name="Niu Y."/>
            <person name="Chen S."/>
            <person name="Feng W."/>
        </authorList>
    </citation>
    <scope>NUCLEOTIDE SEQUENCE [LARGE SCALE GENOMIC DNA]</scope>
    <source>
        <strain evidence="3">DH-2019</strain>
    </source>
</reference>
<comment type="caution">
    <text evidence="3">The sequence shown here is derived from an EMBL/GenBank/DDBJ whole genome shotgun (WGS) entry which is preliminary data.</text>
</comment>
<protein>
    <recommendedName>
        <fullName evidence="2">SANTA domain-containing protein</fullName>
    </recommendedName>
</protein>
<dbReference type="PANTHER" id="PTHR35311:SF1">
    <property type="entry name" value="PROTEIN EMBRYO DEFECTIVE 1674"/>
    <property type="match status" value="1"/>
</dbReference>
<dbReference type="InterPro" id="IPR053090">
    <property type="entry name" value="Centromere_KNL-2_homolog"/>
</dbReference>
<gene>
    <name evidence="3" type="ORF">DH2020_009139</name>
</gene>
<feature type="compositionally biased region" description="Low complexity" evidence="1">
    <location>
        <begin position="240"/>
        <end position="252"/>
    </location>
</feature>
<organism evidence="3 4">
    <name type="scientific">Rehmannia glutinosa</name>
    <name type="common">Chinese foxglove</name>
    <dbReference type="NCBI Taxonomy" id="99300"/>
    <lineage>
        <taxon>Eukaryota</taxon>
        <taxon>Viridiplantae</taxon>
        <taxon>Streptophyta</taxon>
        <taxon>Embryophyta</taxon>
        <taxon>Tracheophyta</taxon>
        <taxon>Spermatophyta</taxon>
        <taxon>Magnoliopsida</taxon>
        <taxon>eudicotyledons</taxon>
        <taxon>Gunneridae</taxon>
        <taxon>Pentapetalae</taxon>
        <taxon>asterids</taxon>
        <taxon>lamiids</taxon>
        <taxon>Lamiales</taxon>
        <taxon>Orobanchaceae</taxon>
        <taxon>Rehmannieae</taxon>
        <taxon>Rehmannia</taxon>
    </lineage>
</organism>
<dbReference type="InterPro" id="IPR015216">
    <property type="entry name" value="SANTA"/>
</dbReference>
<feature type="compositionally biased region" description="Low complexity" evidence="1">
    <location>
        <begin position="16"/>
        <end position="26"/>
    </location>
</feature>
<dbReference type="PANTHER" id="PTHR35311">
    <property type="entry name" value="KINETOCHORE-ASSOCIATED PROTEIN KNL-2 HOMOLOG"/>
    <property type="match status" value="1"/>
</dbReference>
<evidence type="ECO:0000313" key="3">
    <source>
        <dbReference type="EMBL" id="KAK6154891.1"/>
    </source>
</evidence>
<feature type="region of interest" description="Disordered" evidence="1">
    <location>
        <begin position="1"/>
        <end position="26"/>
    </location>
</feature>
<evidence type="ECO:0000313" key="4">
    <source>
        <dbReference type="Proteomes" id="UP001318860"/>
    </source>
</evidence>
<evidence type="ECO:0000256" key="1">
    <source>
        <dbReference type="SAM" id="MobiDB-lite"/>
    </source>
</evidence>
<sequence>MATPTEALNHHNNRQNCPSTPSTTPNTTICSSSLKQVLLHDWWLIKADSDSHGKRLGIGGFTSKESQGIRSFSSAPIVKRHDAVTLRTIDGITVLVHGHLNRSRTLENGFSHEVCEHFLIGFPYYWEEFATLSVSDEQAHFSLSKGIPCSDACKTSIPGDHGTNMLCRNIFDDILQKSYDDAFHCSGASTAKKENLKSTVSTPDETLLNHKKINAEQKRKGYSNVEDVERSGPLTRSRARYSTTRTVTRSMH</sequence>
<name>A0ABR0X801_REHGL</name>
<dbReference type="Proteomes" id="UP001318860">
    <property type="component" value="Unassembled WGS sequence"/>
</dbReference>
<proteinExistence type="predicted"/>
<dbReference type="EMBL" id="JABTTQ020000005">
    <property type="protein sequence ID" value="KAK6154891.1"/>
    <property type="molecule type" value="Genomic_DNA"/>
</dbReference>